<dbReference type="EMBL" id="CSWP01000011">
    <property type="protein sequence ID" value="CPV68940.1"/>
    <property type="molecule type" value="Genomic_DNA"/>
</dbReference>
<evidence type="ECO:0000313" key="4">
    <source>
        <dbReference type="Proteomes" id="UP000045782"/>
    </source>
</evidence>
<comment type="similarity">
    <text evidence="1">Belongs to the methylmalonyl-CoA epimerase family.</text>
</comment>
<dbReference type="InterPro" id="IPR029068">
    <property type="entry name" value="Glyas_Bleomycin-R_OHBP_Dase"/>
</dbReference>
<proteinExistence type="inferred from homology"/>
<sequence length="171" mass="18694">MTTSAMPPDVSGFGRVTQIAWVTDDLDATEAMLSAVFGVKKWTRIPDVHFGPETCTYRGVPADFTATIALSYLDDMQLELILPVSGTSIYTEFLERNSAGLHHVCVEPPDLDAALDHATSQGMEVVQDGVMPGGMRFAYLSAPAAALPYMELVFVPPEIRAFYDYIKNEQA</sequence>
<evidence type="ECO:0000313" key="3">
    <source>
        <dbReference type="EMBL" id="CPV68940.1"/>
    </source>
</evidence>
<dbReference type="InterPro" id="IPR017515">
    <property type="entry name" value="MeMalonyl-CoA_epimerase"/>
</dbReference>
<reference evidence="3 4" key="1">
    <citation type="submission" date="2015-03" db="EMBL/GenBank/DDBJ databases">
        <authorList>
            <person name="Murphy D."/>
        </authorList>
    </citation>
    <scope>NUCLEOTIDE SEQUENCE [LARGE SCALE GENOMIC DNA]</scope>
    <source>
        <strain evidence="3 4">PAP088</strain>
    </source>
</reference>
<name>A0A0U0ZSD4_9MYCO</name>
<dbReference type="PROSITE" id="PS51819">
    <property type="entry name" value="VOC"/>
    <property type="match status" value="1"/>
</dbReference>
<dbReference type="SUPFAM" id="SSF54593">
    <property type="entry name" value="Glyoxalase/Bleomycin resistance protein/Dihydroxybiphenyl dioxygenase"/>
    <property type="match status" value="1"/>
</dbReference>
<keyword evidence="2" id="KW-0479">Metal-binding</keyword>
<dbReference type="InterPro" id="IPR051785">
    <property type="entry name" value="MMCE/EMCE_epimerase"/>
</dbReference>
<dbReference type="RefSeq" id="WP_016893099.1">
    <property type="nucleotide sequence ID" value="NZ_CP014950.1"/>
</dbReference>
<protein>
    <submittedName>
        <fullName evidence="3">Uncharacterized protein</fullName>
    </submittedName>
</protein>
<dbReference type="PANTHER" id="PTHR43048">
    <property type="entry name" value="METHYLMALONYL-COA EPIMERASE"/>
    <property type="match status" value="1"/>
</dbReference>
<accession>A0A0U0ZSD4</accession>
<organism evidence="3 4">
    <name type="scientific">Mycobacteroides abscessus</name>
    <dbReference type="NCBI Taxonomy" id="36809"/>
    <lineage>
        <taxon>Bacteria</taxon>
        <taxon>Bacillati</taxon>
        <taxon>Actinomycetota</taxon>
        <taxon>Actinomycetes</taxon>
        <taxon>Mycobacteriales</taxon>
        <taxon>Mycobacteriaceae</taxon>
        <taxon>Mycobacteroides</taxon>
    </lineage>
</organism>
<dbReference type="PANTHER" id="PTHR43048:SF3">
    <property type="entry name" value="METHYLMALONYL-COA EPIMERASE, MITOCHONDRIAL"/>
    <property type="match status" value="1"/>
</dbReference>
<dbReference type="Pfam" id="PF13669">
    <property type="entry name" value="Glyoxalase_4"/>
    <property type="match status" value="1"/>
</dbReference>
<dbReference type="Gene3D" id="3.10.180.10">
    <property type="entry name" value="2,3-Dihydroxybiphenyl 1,2-Dioxygenase, domain 1"/>
    <property type="match status" value="1"/>
</dbReference>
<dbReference type="GO" id="GO:0046872">
    <property type="term" value="F:metal ion binding"/>
    <property type="evidence" value="ECO:0007669"/>
    <property type="project" value="UniProtKB-KW"/>
</dbReference>
<dbReference type="GO" id="GO:0046491">
    <property type="term" value="P:L-methylmalonyl-CoA metabolic process"/>
    <property type="evidence" value="ECO:0007669"/>
    <property type="project" value="TreeGrafter"/>
</dbReference>
<evidence type="ECO:0000256" key="1">
    <source>
        <dbReference type="ARBA" id="ARBA00009308"/>
    </source>
</evidence>
<gene>
    <name evidence="3" type="ORF">ERS075579_04482</name>
</gene>
<dbReference type="InterPro" id="IPR037523">
    <property type="entry name" value="VOC_core"/>
</dbReference>
<dbReference type="GO" id="GO:0004493">
    <property type="term" value="F:methylmalonyl-CoA epimerase activity"/>
    <property type="evidence" value="ECO:0007669"/>
    <property type="project" value="TreeGrafter"/>
</dbReference>
<evidence type="ECO:0000256" key="2">
    <source>
        <dbReference type="ARBA" id="ARBA00022723"/>
    </source>
</evidence>
<dbReference type="CDD" id="cd07249">
    <property type="entry name" value="MMCE"/>
    <property type="match status" value="1"/>
</dbReference>
<dbReference type="Proteomes" id="UP000045782">
    <property type="component" value="Unassembled WGS sequence"/>
</dbReference>
<dbReference type="AlphaFoldDB" id="A0A0U0ZSD4"/>